<dbReference type="AlphaFoldDB" id="A0A381UUL2"/>
<proteinExistence type="predicted"/>
<accession>A0A381UUL2</accession>
<sequence>MIYAVLLGVACGGCGGGSPTAPSATTTTTFSGIVTNIVTGAVVAGATITIGTVLATSASDGTYSLAVTTAGTPSFSAAAPGYYTRESAVSMSGSKTINPEIIPQGDGFNLEFFNWLFRENGTKGTERPVVIPNYEIWTRQMQCTELSTDGYDACKRMIVIADSIPAIYEENIRSGIAQFGRLTGGAFANPTITTKTHPVDLVIPRNDWLTANGTVSLSYFPAGLWSDANSDGNNAYMSMGLSSTQPGHILHGWRAAEDLGIVTHELAHSLGYGHPSGREKWPDSIMGDYQDGGYGISAADELHGRILYKRPYGSLTPDRDPAGATIN</sequence>
<reference evidence="1" key="1">
    <citation type="submission" date="2018-05" db="EMBL/GenBank/DDBJ databases">
        <authorList>
            <person name="Lanie J.A."/>
            <person name="Ng W.-L."/>
            <person name="Kazmierczak K.M."/>
            <person name="Andrzejewski T.M."/>
            <person name="Davidsen T.M."/>
            <person name="Wayne K.J."/>
            <person name="Tettelin H."/>
            <person name="Glass J.I."/>
            <person name="Rusch D."/>
            <person name="Podicherti R."/>
            <person name="Tsui H.-C.T."/>
            <person name="Winkler M.E."/>
        </authorList>
    </citation>
    <scope>NUCLEOTIDE SEQUENCE</scope>
</reference>
<dbReference type="EMBL" id="UINC01007082">
    <property type="protein sequence ID" value="SVA31308.1"/>
    <property type="molecule type" value="Genomic_DNA"/>
</dbReference>
<name>A0A381UUL2_9ZZZZ</name>
<gene>
    <name evidence="1" type="ORF">METZ01_LOCUS84162</name>
</gene>
<protein>
    <recommendedName>
        <fullName evidence="2">Peptidase M10 metallopeptidase domain-containing protein</fullName>
    </recommendedName>
</protein>
<evidence type="ECO:0000313" key="1">
    <source>
        <dbReference type="EMBL" id="SVA31308.1"/>
    </source>
</evidence>
<dbReference type="SUPFAM" id="SSF55486">
    <property type="entry name" value="Metalloproteases ('zincins'), catalytic domain"/>
    <property type="match status" value="1"/>
</dbReference>
<organism evidence="1">
    <name type="scientific">marine metagenome</name>
    <dbReference type="NCBI Taxonomy" id="408172"/>
    <lineage>
        <taxon>unclassified sequences</taxon>
        <taxon>metagenomes</taxon>
        <taxon>ecological metagenomes</taxon>
    </lineage>
</organism>
<dbReference type="InterPro" id="IPR008969">
    <property type="entry name" value="CarboxyPept-like_regulatory"/>
</dbReference>
<dbReference type="SUPFAM" id="SSF49464">
    <property type="entry name" value="Carboxypeptidase regulatory domain-like"/>
    <property type="match status" value="1"/>
</dbReference>
<dbReference type="Gene3D" id="2.60.40.1120">
    <property type="entry name" value="Carboxypeptidase-like, regulatory domain"/>
    <property type="match status" value="1"/>
</dbReference>
<evidence type="ECO:0008006" key="2">
    <source>
        <dbReference type="Google" id="ProtNLM"/>
    </source>
</evidence>